<dbReference type="EMBL" id="FNBG01000001">
    <property type="protein sequence ID" value="SDE60284.1"/>
    <property type="molecule type" value="Genomic_DNA"/>
</dbReference>
<name>A0A1G7E989_9BACL</name>
<gene>
    <name evidence="1" type="ORF">SAMN04488542_101110</name>
</gene>
<accession>A0A1G7E989</accession>
<protein>
    <submittedName>
        <fullName evidence="1">Uncharacterized protein</fullName>
    </submittedName>
</protein>
<keyword evidence="2" id="KW-1185">Reference proteome</keyword>
<evidence type="ECO:0000313" key="1">
    <source>
        <dbReference type="EMBL" id="SDE60284.1"/>
    </source>
</evidence>
<sequence>MEFMNEQQFLMGDREDIFTILRMRFGELSTDIIQAIGKIQDLSTLQRLILVACNAPHLDVFLEEMREGNQAYKITGERFNPLGLI</sequence>
<organism evidence="1 2">
    <name type="scientific">Fontibacillus panacisegetis</name>
    <dbReference type="NCBI Taxonomy" id="670482"/>
    <lineage>
        <taxon>Bacteria</taxon>
        <taxon>Bacillati</taxon>
        <taxon>Bacillota</taxon>
        <taxon>Bacilli</taxon>
        <taxon>Bacillales</taxon>
        <taxon>Paenibacillaceae</taxon>
        <taxon>Fontibacillus</taxon>
    </lineage>
</organism>
<dbReference type="OrthoDB" id="2382411at2"/>
<proteinExistence type="predicted"/>
<evidence type="ECO:0000313" key="2">
    <source>
        <dbReference type="Proteomes" id="UP000198972"/>
    </source>
</evidence>
<dbReference type="Proteomes" id="UP000198972">
    <property type="component" value="Unassembled WGS sequence"/>
</dbReference>
<reference evidence="1 2" key="1">
    <citation type="submission" date="2016-10" db="EMBL/GenBank/DDBJ databases">
        <authorList>
            <person name="de Groot N.N."/>
        </authorList>
    </citation>
    <scope>NUCLEOTIDE SEQUENCE [LARGE SCALE GENOMIC DNA]</scope>
    <source>
        <strain evidence="1 2">DSM 28129</strain>
    </source>
</reference>
<dbReference type="STRING" id="670482.SAMN04488542_101110"/>
<dbReference type="AlphaFoldDB" id="A0A1G7E989"/>